<dbReference type="AlphaFoldDB" id="V5H4S8"/>
<dbReference type="Proteomes" id="UP000030675">
    <property type="component" value="Unassembled WGS sequence"/>
</dbReference>
<sequence length="50" mass="5508">MQLTANVRVVLVVFTLKISKIDAVDLDVMGVKTGTVSFFVPFLNGIRLLK</sequence>
<gene>
    <name evidence="1" type="ORF">PLEI_3725</name>
</gene>
<protein>
    <submittedName>
        <fullName evidence="1">Uncharacterized protein</fullName>
    </submittedName>
</protein>
<evidence type="ECO:0000313" key="1">
    <source>
        <dbReference type="EMBL" id="GAD32057.1"/>
    </source>
</evidence>
<proteinExistence type="predicted"/>
<evidence type="ECO:0000313" key="2">
    <source>
        <dbReference type="Proteomes" id="UP000030675"/>
    </source>
</evidence>
<name>V5H4S8_PHOLE</name>
<dbReference type="HOGENOM" id="CLU_3120985_0_0_6"/>
<accession>V5H4S8</accession>
<dbReference type="EMBL" id="DF196821">
    <property type="protein sequence ID" value="GAD32057.1"/>
    <property type="molecule type" value="Genomic_DNA"/>
</dbReference>
<reference evidence="2" key="1">
    <citation type="submission" date="2012-12" db="EMBL/GenBank/DDBJ databases">
        <title>Genome Sequence of Photobacterium leiognathi lrivu.4.1.</title>
        <authorList>
            <person name="Urbanczyk H."/>
            <person name="Ogura Y."/>
            <person name="Hayashi T."/>
            <person name="Dunlap P.V."/>
        </authorList>
    </citation>
    <scope>NUCLEOTIDE SEQUENCE [LARGE SCALE GENOMIC DNA]</scope>
    <source>
        <strain evidence="2">lrivu.4.1</strain>
    </source>
</reference>
<organism evidence="1 2">
    <name type="scientific">Photobacterium leiognathi lrivu.4.1</name>
    <dbReference type="NCBI Taxonomy" id="1248232"/>
    <lineage>
        <taxon>Bacteria</taxon>
        <taxon>Pseudomonadati</taxon>
        <taxon>Pseudomonadota</taxon>
        <taxon>Gammaproteobacteria</taxon>
        <taxon>Vibrionales</taxon>
        <taxon>Vibrionaceae</taxon>
        <taxon>Photobacterium</taxon>
    </lineage>
</organism>